<dbReference type="Pfam" id="PF11943">
    <property type="entry name" value="DUF3460"/>
    <property type="match status" value="1"/>
</dbReference>
<dbReference type="EMBL" id="CP038026">
    <property type="protein sequence ID" value="QBQ35715.1"/>
    <property type="molecule type" value="Genomic_DNA"/>
</dbReference>
<dbReference type="InterPro" id="IPR021853">
    <property type="entry name" value="DUF3460"/>
</dbReference>
<name>A0ABX5S640_9BURK</name>
<keyword evidence="2" id="KW-1185">Reference proteome</keyword>
<gene>
    <name evidence="1" type="ORF">E1742_05710</name>
</gene>
<evidence type="ECO:0000313" key="2">
    <source>
        <dbReference type="Proteomes" id="UP000294359"/>
    </source>
</evidence>
<protein>
    <submittedName>
        <fullName evidence="1">DUF3460 family protein</fullName>
    </submittedName>
</protein>
<reference evidence="1 2" key="1">
    <citation type="submission" date="2019-03" db="EMBL/GenBank/DDBJ databases">
        <title>Draft Genome Sequences of Six Type Strains of the Genus Massilia.</title>
        <authorList>
            <person name="Miess H."/>
            <person name="Frediansyhah A."/>
            <person name="Gross H."/>
        </authorList>
    </citation>
    <scope>NUCLEOTIDE SEQUENCE [LARGE SCALE GENOMIC DNA]</scope>
    <source>
        <strain evidence="1 2">DSM 17505</strain>
    </source>
</reference>
<accession>A0ABX5S640</accession>
<evidence type="ECO:0000313" key="1">
    <source>
        <dbReference type="EMBL" id="QBQ35715.1"/>
    </source>
</evidence>
<dbReference type="Proteomes" id="UP000294359">
    <property type="component" value="Chromosome"/>
</dbReference>
<organism evidence="1 2">
    <name type="scientific">Pseudoduganella plicata</name>
    <dbReference type="NCBI Taxonomy" id="321984"/>
    <lineage>
        <taxon>Bacteria</taxon>
        <taxon>Pseudomonadati</taxon>
        <taxon>Pseudomonadota</taxon>
        <taxon>Betaproteobacteria</taxon>
        <taxon>Burkholderiales</taxon>
        <taxon>Oxalobacteraceae</taxon>
        <taxon>Telluria group</taxon>
        <taxon>Pseudoduganella</taxon>
    </lineage>
</organism>
<sequence>MKCSVWLGQGPREAVATGPQCNRLKEKMMKMKNYVSEFEAFLEGYKETHPNVEEDQRRGWKIWWDHRLDLDAVDRQKKDSVPPNPYYYS</sequence>
<proteinExistence type="predicted"/>